<feature type="transmembrane region" description="Helical" evidence="8">
    <location>
        <begin position="343"/>
        <end position="364"/>
    </location>
</feature>
<dbReference type="InterPro" id="IPR018047">
    <property type="entry name" value="Ammonium_transpt_CS"/>
</dbReference>
<evidence type="ECO:0000256" key="6">
    <source>
        <dbReference type="ARBA" id="ARBA00023136"/>
    </source>
</evidence>
<evidence type="ECO:0000256" key="8">
    <source>
        <dbReference type="RuleBase" id="RU362002"/>
    </source>
</evidence>
<evidence type="ECO:0000259" key="9">
    <source>
        <dbReference type="Pfam" id="PF00909"/>
    </source>
</evidence>
<comment type="subcellular location">
    <subcellularLocation>
        <location evidence="8">Cell membrane</location>
        <topology evidence="8">Multi-pass membrane protein</topology>
    </subcellularLocation>
    <subcellularLocation>
        <location evidence="1">Membrane</location>
        <topology evidence="1">Multi-pass membrane protein</topology>
    </subcellularLocation>
</comment>
<dbReference type="EMBL" id="AP028907">
    <property type="protein sequence ID" value="BES81236.1"/>
    <property type="molecule type" value="Genomic_DNA"/>
</dbReference>
<comment type="similarity">
    <text evidence="2 8">Belongs to the ammonia transporter channel (TC 1.A.11.2) family.</text>
</comment>
<dbReference type="Gene3D" id="1.10.3430.10">
    <property type="entry name" value="Ammonium transporter AmtB like domains"/>
    <property type="match status" value="1"/>
</dbReference>
<gene>
    <name evidence="10" type="ORF">PABY_08030</name>
</gene>
<dbReference type="InterPro" id="IPR001905">
    <property type="entry name" value="Ammonium_transpt"/>
</dbReference>
<evidence type="ECO:0000256" key="5">
    <source>
        <dbReference type="ARBA" id="ARBA00022989"/>
    </source>
</evidence>
<feature type="transmembrane region" description="Helical" evidence="8">
    <location>
        <begin position="21"/>
        <end position="42"/>
    </location>
</feature>
<keyword evidence="11" id="KW-1185">Reference proteome</keyword>
<dbReference type="PANTHER" id="PTHR43029:SF10">
    <property type="entry name" value="AMMONIUM TRANSPORTER MEP2"/>
    <property type="match status" value="1"/>
</dbReference>
<evidence type="ECO:0000313" key="10">
    <source>
        <dbReference type="EMBL" id="BES81236.1"/>
    </source>
</evidence>
<feature type="transmembrane region" description="Helical" evidence="8">
    <location>
        <begin position="187"/>
        <end position="208"/>
    </location>
</feature>
<dbReference type="InterPro" id="IPR029020">
    <property type="entry name" value="Ammonium/urea_transptr"/>
</dbReference>
<dbReference type="PANTHER" id="PTHR43029">
    <property type="entry name" value="AMMONIUM TRANSPORTER MEP2"/>
    <property type="match status" value="1"/>
</dbReference>
<dbReference type="SUPFAM" id="SSF111352">
    <property type="entry name" value="Ammonium transporter"/>
    <property type="match status" value="1"/>
</dbReference>
<feature type="domain" description="Ammonium transporter AmtB-like" evidence="9">
    <location>
        <begin position="1"/>
        <end position="394"/>
    </location>
</feature>
<proteinExistence type="inferred from homology"/>
<evidence type="ECO:0000256" key="7">
    <source>
        <dbReference type="ARBA" id="ARBA00023177"/>
    </source>
</evidence>
<feature type="transmembrane region" description="Helical" evidence="8">
    <location>
        <begin position="84"/>
        <end position="106"/>
    </location>
</feature>
<keyword evidence="4 8" id="KW-0812">Transmembrane</keyword>
<feature type="transmembrane region" description="Helical" evidence="8">
    <location>
        <begin position="251"/>
        <end position="269"/>
    </location>
</feature>
<dbReference type="Pfam" id="PF00909">
    <property type="entry name" value="Ammonium_transp"/>
    <property type="match status" value="1"/>
</dbReference>
<evidence type="ECO:0000256" key="2">
    <source>
        <dbReference type="ARBA" id="ARBA00005887"/>
    </source>
</evidence>
<organism evidence="10 11">
    <name type="scientific">Pyrodictium abyssi</name>
    <dbReference type="NCBI Taxonomy" id="54256"/>
    <lineage>
        <taxon>Archaea</taxon>
        <taxon>Thermoproteota</taxon>
        <taxon>Thermoprotei</taxon>
        <taxon>Desulfurococcales</taxon>
        <taxon>Pyrodictiaceae</taxon>
        <taxon>Pyrodictium</taxon>
    </lineage>
</organism>
<evidence type="ECO:0000313" key="11">
    <source>
        <dbReference type="Proteomes" id="UP001341135"/>
    </source>
</evidence>
<dbReference type="PROSITE" id="PS01219">
    <property type="entry name" value="AMMONIUM_TRANSP"/>
    <property type="match status" value="1"/>
</dbReference>
<sequence length="398" mass="41037">MVVLMTMGLGFFYGGMVRRKNVVSMISLSFVSMVLVSLQWVLVGYSLSFGGNVLGGFVGGLEYAGLRGIAVDQPTPGLEGLPHLAFVAFQMTFAAITLAILTSALAERVKLGAFLVFGLLWTTLVYDPVAHWVWGGGWLHTWLHEALGAAPLDFAGGTVVHITSGFAALVLALVVGKRIGYGEYNMAPHNIPLTLIGTALLWFGWFGFNAGSALAADASAANALLVTHIAASAGALAWLVASWVRDKPGSLGLASGAVAGLVAITPAAGYVGAGAAVVIGAVAGLLCYGAMLFRIARGLDESLDAWAVHGMGGLWGAIATGIFADASVGGVSGLLQGNVAQFIAQVVDAGVAIAYTVVVTYIIAKIVEALLGLRVTETEEYVGLDLLQHGEEAYAWGG</sequence>
<keyword evidence="5 8" id="KW-1133">Transmembrane helix</keyword>
<feature type="transmembrane region" description="Helical" evidence="8">
    <location>
        <begin position="275"/>
        <end position="293"/>
    </location>
</feature>
<evidence type="ECO:0000256" key="3">
    <source>
        <dbReference type="ARBA" id="ARBA00022448"/>
    </source>
</evidence>
<accession>A0ABN6ZLU9</accession>
<name>A0ABN6ZLU9_9CREN</name>
<dbReference type="NCBIfam" id="TIGR00836">
    <property type="entry name" value="amt"/>
    <property type="match status" value="1"/>
</dbReference>
<dbReference type="InterPro" id="IPR024041">
    <property type="entry name" value="NH4_transpt_AmtB-like_dom"/>
</dbReference>
<keyword evidence="6 8" id="KW-0472">Membrane</keyword>
<feature type="transmembrane region" description="Helical" evidence="8">
    <location>
        <begin position="113"/>
        <end position="134"/>
    </location>
</feature>
<evidence type="ECO:0000256" key="1">
    <source>
        <dbReference type="ARBA" id="ARBA00004141"/>
    </source>
</evidence>
<keyword evidence="3 8" id="KW-0813">Transport</keyword>
<protein>
    <recommendedName>
        <fullName evidence="8">Ammonium transporter</fullName>
    </recommendedName>
</protein>
<feature type="transmembrane region" description="Helical" evidence="8">
    <location>
        <begin position="220"/>
        <end position="244"/>
    </location>
</feature>
<evidence type="ECO:0000256" key="4">
    <source>
        <dbReference type="ARBA" id="ARBA00022692"/>
    </source>
</evidence>
<dbReference type="Proteomes" id="UP001341135">
    <property type="component" value="Chromosome"/>
</dbReference>
<reference evidence="10 11" key="1">
    <citation type="submission" date="2023-09" db="EMBL/GenBank/DDBJ databases">
        <title>Pyrofollis japonicus gen. nov. sp. nov., a novel member of the family Pyrodictiaceae isolated from the Iheya North hydrothermal field.</title>
        <authorList>
            <person name="Miyazaki U."/>
            <person name="Sanari M."/>
            <person name="Tame A."/>
            <person name="Kitajima M."/>
            <person name="Okamoto A."/>
            <person name="Sawayama S."/>
            <person name="Miyazaki J."/>
            <person name="Takai K."/>
            <person name="Nakagawa S."/>
        </authorList>
    </citation>
    <scope>NUCLEOTIDE SEQUENCE [LARGE SCALE GENOMIC DNA]</scope>
    <source>
        <strain evidence="10 11">AV2</strain>
    </source>
</reference>
<feature type="transmembrane region" description="Helical" evidence="8">
    <location>
        <begin position="154"/>
        <end position="175"/>
    </location>
</feature>
<keyword evidence="7 8" id="KW-0924">Ammonia transport</keyword>
<feature type="transmembrane region" description="Helical" evidence="8">
    <location>
        <begin position="305"/>
        <end position="323"/>
    </location>
</feature>